<organism evidence="7 8">
    <name type="scientific">Lepeophtheirus salmonis</name>
    <name type="common">Salmon louse</name>
    <name type="synonym">Caligus salmonis</name>
    <dbReference type="NCBI Taxonomy" id="72036"/>
    <lineage>
        <taxon>Eukaryota</taxon>
        <taxon>Metazoa</taxon>
        <taxon>Ecdysozoa</taxon>
        <taxon>Arthropoda</taxon>
        <taxon>Crustacea</taxon>
        <taxon>Multicrustacea</taxon>
        <taxon>Hexanauplia</taxon>
        <taxon>Copepoda</taxon>
        <taxon>Siphonostomatoida</taxon>
        <taxon>Caligidae</taxon>
        <taxon>Lepeophtheirus</taxon>
    </lineage>
</organism>
<gene>
    <name evidence="7" type="ORF">LSAA_10330</name>
</gene>
<evidence type="ECO:0000313" key="8">
    <source>
        <dbReference type="Proteomes" id="UP000675881"/>
    </source>
</evidence>
<evidence type="ECO:0000313" key="7">
    <source>
        <dbReference type="EMBL" id="CAF2950988.1"/>
    </source>
</evidence>
<evidence type="ECO:0000256" key="3">
    <source>
        <dbReference type="ARBA" id="ARBA00022946"/>
    </source>
</evidence>
<dbReference type="GO" id="GO:0005739">
    <property type="term" value="C:mitochondrion"/>
    <property type="evidence" value="ECO:0007669"/>
    <property type="project" value="UniProtKB-SubCell"/>
</dbReference>
<evidence type="ECO:0000256" key="1">
    <source>
        <dbReference type="ARBA" id="ARBA00004173"/>
    </source>
</evidence>
<keyword evidence="4" id="KW-0175">Coiled coil</keyword>
<keyword evidence="8" id="KW-1185">Reference proteome</keyword>
<comment type="similarity">
    <text evidence="2">Belongs to the ATPase inhibitor family.</text>
</comment>
<evidence type="ECO:0000256" key="6">
    <source>
        <dbReference type="SAM" id="MobiDB-lite"/>
    </source>
</evidence>
<dbReference type="Pfam" id="PF04568">
    <property type="entry name" value="IATP"/>
    <property type="match status" value="1"/>
</dbReference>
<evidence type="ECO:0000256" key="5">
    <source>
        <dbReference type="ARBA" id="ARBA00023128"/>
    </source>
</evidence>
<feature type="compositionally biased region" description="Basic and acidic residues" evidence="6">
    <location>
        <begin position="122"/>
        <end position="137"/>
    </location>
</feature>
<name>A0A7R8CWE2_LEPSM</name>
<sequence>MSSKGITTFLQYLRKPISCHQSIRTMSSANKGTPGQGTIREAGGSFGKREAALEEQYMREQQKEALDGMKNKIKMKQIRNLMIPQKWILPKMLEKTSTTSHPSPSGEGAVRSSGGSFVKRKSALEDQYIKNQEKTKK</sequence>
<keyword evidence="3" id="KW-0809">Transit peptide</keyword>
<comment type="subcellular location">
    <subcellularLocation>
        <location evidence="1">Mitochondrion</location>
    </subcellularLocation>
</comment>
<dbReference type="EMBL" id="HG994584">
    <property type="protein sequence ID" value="CAF2950988.1"/>
    <property type="molecule type" value="Genomic_DNA"/>
</dbReference>
<dbReference type="GO" id="GO:0042030">
    <property type="term" value="F:ATPase inhibitor activity"/>
    <property type="evidence" value="ECO:0007669"/>
    <property type="project" value="InterPro"/>
</dbReference>
<feature type="region of interest" description="Disordered" evidence="6">
    <location>
        <begin position="26"/>
        <end position="45"/>
    </location>
</feature>
<evidence type="ECO:0000256" key="2">
    <source>
        <dbReference type="ARBA" id="ARBA00010901"/>
    </source>
</evidence>
<proteinExistence type="inferred from homology"/>
<protein>
    <submittedName>
        <fullName evidence="7">ATPIF1</fullName>
    </submittedName>
</protein>
<dbReference type="Proteomes" id="UP000675881">
    <property type="component" value="Chromosome 5"/>
</dbReference>
<reference evidence="7" key="1">
    <citation type="submission" date="2021-02" db="EMBL/GenBank/DDBJ databases">
        <authorList>
            <person name="Bekaert M."/>
        </authorList>
    </citation>
    <scope>NUCLEOTIDE SEQUENCE</scope>
    <source>
        <strain evidence="7">IoA-00</strain>
    </source>
</reference>
<accession>A0A7R8CWE2</accession>
<evidence type="ECO:0000256" key="4">
    <source>
        <dbReference type="ARBA" id="ARBA00023054"/>
    </source>
</evidence>
<dbReference type="SUPFAM" id="SSF64602">
    <property type="entry name" value="F1 ATPase inhibitor, IF1, C-terminal domain"/>
    <property type="match status" value="2"/>
</dbReference>
<dbReference type="PANTHER" id="PTHR48417:SF1">
    <property type="entry name" value="ATP SYNTHASE F1 SUBUNIT EPSILON"/>
    <property type="match status" value="1"/>
</dbReference>
<dbReference type="PANTHER" id="PTHR48417">
    <property type="entry name" value="ATP SYNTHASE F1 SUBUNIT EPSILON"/>
    <property type="match status" value="1"/>
</dbReference>
<keyword evidence="5" id="KW-0496">Mitochondrion</keyword>
<dbReference type="Gene3D" id="1.20.5.500">
    <property type="entry name" value="Single helix bin"/>
    <property type="match status" value="2"/>
</dbReference>
<dbReference type="InterPro" id="IPR007648">
    <property type="entry name" value="ATPase_inhibitor_mt"/>
</dbReference>
<feature type="region of interest" description="Disordered" evidence="6">
    <location>
        <begin position="93"/>
        <end position="137"/>
    </location>
</feature>
<dbReference type="AlphaFoldDB" id="A0A7R8CWE2"/>